<dbReference type="Pfam" id="PF20736">
    <property type="entry name" value="Glyco_hydro127M"/>
    <property type="match status" value="1"/>
</dbReference>
<dbReference type="RefSeq" id="WP_146398432.1">
    <property type="nucleotide sequence ID" value="NZ_SJPQ01000001.1"/>
</dbReference>
<dbReference type="InterPro" id="IPR049049">
    <property type="entry name" value="Beta-AFase-like_GH127_C"/>
</dbReference>
<dbReference type="Pfam" id="PF07944">
    <property type="entry name" value="Beta-AFase-like_GH127_cat"/>
    <property type="match status" value="1"/>
</dbReference>
<dbReference type="EC" id="3.2.1.185" evidence="5"/>
<keyword evidence="1" id="KW-0732">Signal</keyword>
<comment type="caution">
    <text evidence="5">The sequence shown here is derived from an EMBL/GenBank/DDBJ whole genome shotgun (WGS) entry which is preliminary data.</text>
</comment>
<dbReference type="InterPro" id="IPR049174">
    <property type="entry name" value="Beta-AFase-like"/>
</dbReference>
<dbReference type="EMBL" id="SJPQ01000001">
    <property type="protein sequence ID" value="TWT91044.1"/>
    <property type="molecule type" value="Genomic_DNA"/>
</dbReference>
<evidence type="ECO:0000259" key="3">
    <source>
        <dbReference type="Pfam" id="PF20736"/>
    </source>
</evidence>
<dbReference type="InterPro" id="IPR008928">
    <property type="entry name" value="6-hairpin_glycosidase_sf"/>
</dbReference>
<organism evidence="5 6">
    <name type="scientific">Pseudobythopirellula maris</name>
    <dbReference type="NCBI Taxonomy" id="2527991"/>
    <lineage>
        <taxon>Bacteria</taxon>
        <taxon>Pseudomonadati</taxon>
        <taxon>Planctomycetota</taxon>
        <taxon>Planctomycetia</taxon>
        <taxon>Pirellulales</taxon>
        <taxon>Lacipirellulaceae</taxon>
        <taxon>Pseudobythopirellula</taxon>
    </lineage>
</organism>
<evidence type="ECO:0000313" key="6">
    <source>
        <dbReference type="Proteomes" id="UP000315440"/>
    </source>
</evidence>
<name>A0A5C5ZTZ6_9BACT</name>
<feature type="domain" description="Non-reducing end beta-L-arabinofuranosidase-like GH127 catalytic" evidence="2">
    <location>
        <begin position="40"/>
        <end position="448"/>
    </location>
</feature>
<keyword evidence="5" id="KW-0378">Hydrolase</keyword>
<feature type="domain" description="Non-reducing end beta-L-arabinofuranosidase-like GH127 C-terminal" evidence="4">
    <location>
        <begin position="557"/>
        <end position="669"/>
    </location>
</feature>
<feature type="domain" description="Non-reducing end beta-L-arabinofuranosidase-like GH127 middle" evidence="3">
    <location>
        <begin position="459"/>
        <end position="553"/>
    </location>
</feature>
<dbReference type="OrthoDB" id="9757939at2"/>
<dbReference type="PANTHER" id="PTHR43465:SF1">
    <property type="entry name" value="NON-REDUCING END BETA-L-ARABINOFURANOSIDASE"/>
    <property type="match status" value="1"/>
</dbReference>
<dbReference type="Gene3D" id="1.50.10.10">
    <property type="match status" value="1"/>
</dbReference>
<dbReference type="InterPro" id="IPR012341">
    <property type="entry name" value="6hp_glycosidase-like_sf"/>
</dbReference>
<dbReference type="GO" id="GO:0102478">
    <property type="term" value="F:beta-L-arabinofuranosidase activity"/>
    <property type="evidence" value="ECO:0007669"/>
    <property type="project" value="UniProtKB-EC"/>
</dbReference>
<evidence type="ECO:0000259" key="4">
    <source>
        <dbReference type="Pfam" id="PF20737"/>
    </source>
</evidence>
<dbReference type="AlphaFoldDB" id="A0A5C5ZTZ6"/>
<evidence type="ECO:0000256" key="1">
    <source>
        <dbReference type="SAM" id="SignalP"/>
    </source>
</evidence>
<dbReference type="Pfam" id="PF20737">
    <property type="entry name" value="Glyco_hydro127C"/>
    <property type="match status" value="1"/>
</dbReference>
<dbReference type="SUPFAM" id="SSF48208">
    <property type="entry name" value="Six-hairpin glycosidases"/>
    <property type="match status" value="1"/>
</dbReference>
<proteinExistence type="predicted"/>
<keyword evidence="5" id="KW-0326">Glycosidase</keyword>
<dbReference type="GO" id="GO:0005975">
    <property type="term" value="P:carbohydrate metabolic process"/>
    <property type="evidence" value="ECO:0007669"/>
    <property type="project" value="InterPro"/>
</dbReference>
<dbReference type="InterPro" id="IPR049046">
    <property type="entry name" value="Beta-AFase-like_GH127_middle"/>
</dbReference>
<accession>A0A5C5ZTZ6</accession>
<sequence length="671" mass="74351" precursor="true">MKKLLLALTLLTPCAQAEPLYVADTTDSPHALLRPVGVDEVRFTSGFWADRLRVCRERSIPAMWELMRDSQYKPFYEHFLIAAGKAEGDYHGAPWNDGDFYKWIEAACSSIAAEPNAEMREAIDMAVAAVVAAQRADGYIHTPVLIKNRNGDASAKPFSDRNDFEVYNLGHLMTAGCVHYRVTGERGLLEAGERAAQFLERAFENPTPQMARQAVCPSHYMGAVELYRTTGDKRYLKLAQRFLDLRKTASGVDGGGGDDNQDRIPFVDQREAVGHAVRANYLYAGAADLLLETGAEEYVAPLEAVWESVVEKKLYVTGACGALYDGASPDASPRQGEITRIHQAYGRNYQLPSATAHNETCAAVGAVLWNWRRFLADGEARHIDWIELALHNAVLSGVDLGGTDYFYTNPLRVTDPQPTDIRWSRSRLPFIVSFCCPPNVVRTVAQLGGYAYAKTDDAMRVNLYAGGELTTDLAGGELRLTQATDYPWDGAVKITINEAPAAAFAIELRRPDWAEAMTVRVNGQKVDAESRDGYVSVRRDWKQGDTVEIDLPMPVVTLESHPLVEETRNQLAVKRGPIVYCLESVDLPEGVSIEEVGVSPDTEFTVERDPELLGGVPTLVADLPVEDAKPWRGLYRPAEAETAKTARCRLVPYYAWGNRGESEMTVWLPRR</sequence>
<dbReference type="PANTHER" id="PTHR43465">
    <property type="entry name" value="DUF1680 DOMAIN PROTEIN (AFU_ORTHOLOGUE AFUA_1G08910)"/>
    <property type="match status" value="1"/>
</dbReference>
<dbReference type="Proteomes" id="UP000315440">
    <property type="component" value="Unassembled WGS sequence"/>
</dbReference>
<evidence type="ECO:0000313" key="5">
    <source>
        <dbReference type="EMBL" id="TWT91044.1"/>
    </source>
</evidence>
<reference evidence="5 6" key="1">
    <citation type="submission" date="2019-02" db="EMBL/GenBank/DDBJ databases">
        <title>Deep-cultivation of Planctomycetes and their phenomic and genomic characterization uncovers novel biology.</title>
        <authorList>
            <person name="Wiegand S."/>
            <person name="Jogler M."/>
            <person name="Boedeker C."/>
            <person name="Pinto D."/>
            <person name="Vollmers J."/>
            <person name="Rivas-Marin E."/>
            <person name="Kohn T."/>
            <person name="Peeters S.H."/>
            <person name="Heuer A."/>
            <person name="Rast P."/>
            <person name="Oberbeckmann S."/>
            <person name="Bunk B."/>
            <person name="Jeske O."/>
            <person name="Meyerdierks A."/>
            <person name="Storesund J.E."/>
            <person name="Kallscheuer N."/>
            <person name="Luecker S."/>
            <person name="Lage O.M."/>
            <person name="Pohl T."/>
            <person name="Merkel B.J."/>
            <person name="Hornburger P."/>
            <person name="Mueller R.-W."/>
            <person name="Bruemmer F."/>
            <person name="Labrenz M."/>
            <person name="Spormann A.M."/>
            <person name="Op Den Camp H."/>
            <person name="Overmann J."/>
            <person name="Amann R."/>
            <person name="Jetten M.S.M."/>
            <person name="Mascher T."/>
            <person name="Medema M.H."/>
            <person name="Devos D.P."/>
            <person name="Kaster A.-K."/>
            <person name="Ovreas L."/>
            <person name="Rohde M."/>
            <person name="Galperin M.Y."/>
            <person name="Jogler C."/>
        </authorList>
    </citation>
    <scope>NUCLEOTIDE SEQUENCE [LARGE SCALE GENOMIC DNA]</scope>
    <source>
        <strain evidence="5 6">Mal64</strain>
    </source>
</reference>
<evidence type="ECO:0000259" key="2">
    <source>
        <dbReference type="Pfam" id="PF07944"/>
    </source>
</evidence>
<protein>
    <submittedName>
        <fullName evidence="5">Non-reducing end beta-L-arabinofuranosidase</fullName>
        <ecNumber evidence="5">3.2.1.185</ecNumber>
    </submittedName>
</protein>
<dbReference type="InterPro" id="IPR012878">
    <property type="entry name" value="Beta-AFase-like_GH127_cat"/>
</dbReference>
<feature type="chain" id="PRO_5022942100" evidence="1">
    <location>
        <begin position="18"/>
        <end position="671"/>
    </location>
</feature>
<feature type="signal peptide" evidence="1">
    <location>
        <begin position="1"/>
        <end position="17"/>
    </location>
</feature>
<gene>
    <name evidence="5" type="primary">hypBA1_2</name>
    <name evidence="5" type="ORF">Mal64_14430</name>
</gene>
<keyword evidence="6" id="KW-1185">Reference proteome</keyword>